<dbReference type="Pfam" id="PF17838">
    <property type="entry name" value="PH_16"/>
    <property type="match status" value="1"/>
</dbReference>
<dbReference type="GO" id="GO:0005085">
    <property type="term" value="F:guanyl-nucleotide exchange factor activity"/>
    <property type="evidence" value="ECO:0007669"/>
    <property type="project" value="UniProtKB-KW"/>
</dbReference>
<dbReference type="SUPFAM" id="SSF50729">
    <property type="entry name" value="PH domain-like"/>
    <property type="match status" value="1"/>
</dbReference>
<feature type="compositionally biased region" description="Low complexity" evidence="12">
    <location>
        <begin position="674"/>
        <end position="687"/>
    </location>
</feature>
<proteinExistence type="predicted"/>
<evidence type="ECO:0000256" key="11">
    <source>
        <dbReference type="SAM" id="Coils"/>
    </source>
</evidence>
<keyword evidence="9 11" id="KW-0175">Coiled coil</keyword>
<feature type="domain" description="Phorbol-ester/DAG-type" evidence="15">
    <location>
        <begin position="502"/>
        <end position="552"/>
    </location>
</feature>
<evidence type="ECO:0000313" key="18">
    <source>
        <dbReference type="Proteomes" id="UP000095287"/>
    </source>
</evidence>
<name>A0A1I7Z368_9BILA</name>
<feature type="domain" description="DH" evidence="14">
    <location>
        <begin position="739"/>
        <end position="937"/>
    </location>
</feature>
<dbReference type="PANTHER" id="PTHR45872:SF2">
    <property type="entry name" value="RHO GUANINE NUCLEOTIDE EXCHANGE FACTOR 2, ISOFORM D"/>
    <property type="match status" value="1"/>
</dbReference>
<keyword evidence="6" id="KW-0344">Guanine-nucleotide releasing factor</keyword>
<dbReference type="InterPro" id="IPR002219">
    <property type="entry name" value="PKC_DAG/PE"/>
</dbReference>
<dbReference type="InterPro" id="IPR016137">
    <property type="entry name" value="RGS"/>
</dbReference>
<dbReference type="SMART" id="SM00315">
    <property type="entry name" value="RGS"/>
    <property type="match status" value="1"/>
</dbReference>
<dbReference type="SMART" id="SM00233">
    <property type="entry name" value="PH"/>
    <property type="match status" value="1"/>
</dbReference>
<dbReference type="SUPFAM" id="SSF48097">
    <property type="entry name" value="Regulator of G-protein signaling, RGS"/>
    <property type="match status" value="1"/>
</dbReference>
<keyword evidence="10" id="KW-0472">Membrane</keyword>
<dbReference type="InterPro" id="IPR041020">
    <property type="entry name" value="PH_16"/>
</dbReference>
<feature type="region of interest" description="Disordered" evidence="12">
    <location>
        <begin position="1312"/>
        <end position="1368"/>
    </location>
</feature>
<feature type="region of interest" description="Disordered" evidence="12">
    <location>
        <begin position="140"/>
        <end position="167"/>
    </location>
</feature>
<dbReference type="InterPro" id="IPR036305">
    <property type="entry name" value="RGS_sf"/>
</dbReference>
<evidence type="ECO:0000256" key="12">
    <source>
        <dbReference type="SAM" id="MobiDB-lite"/>
    </source>
</evidence>
<evidence type="ECO:0000259" key="15">
    <source>
        <dbReference type="PROSITE" id="PS50081"/>
    </source>
</evidence>
<dbReference type="CDD" id="cd13329">
    <property type="entry name" value="PH_RhoGEF"/>
    <property type="match status" value="1"/>
</dbReference>
<dbReference type="PROSITE" id="PS50132">
    <property type="entry name" value="RGS"/>
    <property type="match status" value="1"/>
</dbReference>
<feature type="compositionally biased region" description="Low complexity" evidence="12">
    <location>
        <begin position="613"/>
        <end position="626"/>
    </location>
</feature>
<dbReference type="Gene3D" id="3.30.60.20">
    <property type="match status" value="1"/>
</dbReference>
<dbReference type="Proteomes" id="UP000095287">
    <property type="component" value="Unplaced"/>
</dbReference>
<dbReference type="Pfam" id="PF00595">
    <property type="entry name" value="PDZ"/>
    <property type="match status" value="1"/>
</dbReference>
<feature type="region of interest" description="Disordered" evidence="12">
    <location>
        <begin position="566"/>
        <end position="589"/>
    </location>
</feature>
<evidence type="ECO:0000313" key="19">
    <source>
        <dbReference type="WBParaSite" id="L893_g22387.t2"/>
    </source>
</evidence>
<dbReference type="Gene3D" id="1.20.900.10">
    <property type="entry name" value="Dbl homology (DH) domain"/>
    <property type="match status" value="1"/>
</dbReference>
<evidence type="ECO:0000256" key="9">
    <source>
        <dbReference type="ARBA" id="ARBA00023054"/>
    </source>
</evidence>
<dbReference type="Pfam" id="PF00130">
    <property type="entry name" value="C1_1"/>
    <property type="match status" value="1"/>
</dbReference>
<dbReference type="Pfam" id="PF09128">
    <property type="entry name" value="RGS-like"/>
    <property type="match status" value="1"/>
</dbReference>
<evidence type="ECO:0000256" key="8">
    <source>
        <dbReference type="ARBA" id="ARBA00022833"/>
    </source>
</evidence>
<feature type="region of interest" description="Disordered" evidence="12">
    <location>
        <begin position="606"/>
        <end position="633"/>
    </location>
</feature>
<evidence type="ECO:0000256" key="7">
    <source>
        <dbReference type="ARBA" id="ARBA00022723"/>
    </source>
</evidence>
<evidence type="ECO:0000259" key="17">
    <source>
        <dbReference type="PROSITE" id="PS50132"/>
    </source>
</evidence>
<dbReference type="InterPro" id="IPR001478">
    <property type="entry name" value="PDZ"/>
</dbReference>
<dbReference type="SMART" id="SM00228">
    <property type="entry name" value="PDZ"/>
    <property type="match status" value="1"/>
</dbReference>
<evidence type="ECO:0000256" key="5">
    <source>
        <dbReference type="ARBA" id="ARBA00022553"/>
    </source>
</evidence>
<feature type="compositionally biased region" description="Low complexity" evidence="12">
    <location>
        <begin position="1322"/>
        <end position="1334"/>
    </location>
</feature>
<keyword evidence="4" id="KW-0963">Cytoplasm</keyword>
<dbReference type="PROSITE" id="PS50010">
    <property type="entry name" value="DH_2"/>
    <property type="match status" value="1"/>
</dbReference>
<sequence>MSLREGFPLIPTVASSSGDYEVPRSFVVGKRTNEPTLVTQYAPVPVPSGGHDSQLIRRCVVVTKHEDGYGLTVTGDNPVYVHTVKPDGAAFRAGVREGDRIVKVNGMPVTSANHLEVVRMISCGQNVALTLEGRPLEPQTFSASSHYSQIDSDSESTAHLDSSQRKQVQAINKMLNDQRRHVESLKEKSNDEAKLEKALQRIETLQSQLKKIDANAYKSGVFPTPVQSWVDSGHMNFLQPLDVVPMEEDTDDEDNECSLPLDADGPFASFADLKGHPAHLAVFISFLLTNANPSTLLFYLITDVYQNQNSSGKELRRWAYEIFSTFVIPNSPMQMPNMDQSLVQNIDNELSATADGGDVHIDRLKRLFVAVKRRALDDINEHLADFRHKRHLGLGSLFDGSQLDQLSKGEPLMERRVAEQMLFRALERMIAATNGDLELCEPRSAALIMSLATVIKVVLGMKPNLSSWEKLLEKCPSFVTCNKVGVFKSKSVVGKRSIQLKSHQFHLSAVNSTVYCYQCRDAVWGVNAQAYFCQSCEVVLHKQCTGQLVDVCFPATQSKGGKQMIAKSKKAASGPTYSTPEDVSAESTEKTKITAMTLEKHMDLPTTAHTLPSSSKANVKSTSSDSGIGVDVPDKIVSRSHSMRSKEKDCKTMCRLELISTAEADKEESPFAPSDVASVSGSSSVSRVGEEEAQQLLDRLEKTALADGDSDLEVETEVPTLDSLIGWEVVRHLKPKEKRRQEVINELFHTERTHVRNLKVLYTVFCKPMLQQQIVGGETINLLFANLDELVEIHSDISRKMRDATEAWRRAGTQQGLYGQIGKLMVDIFDGEAGQRFVEATSKFCQHQQHALDLLRHRCKKDRDDQLVKFLSEVESNPLCRKLQLKDMLPVEMQRLVKYPLLLETIAKYTPEPSEEQDLLLCSVTASRRILSMVNLAKRNAENLRRLEELQKKLDTSPYDKDRSDAEFNSFDLKNYRLVHDGSLTWRFSRGKMVELHVVLLENLLVLLTKQGDGHKLQLKIQEPSKDSRWSPILKLDQIIAKEKANDKRTFFVIDNASYAPQIYELTAATATERKTWFKLISDQIECARKENNVDENGQLIAGGCGLEGGGSGSGSNMGGSELSGPQRVHVLTHPRLVNANEITIQQPTVLEHAQPILTPTEKLRRNDQLIIKSLAEKHTILCQYLLQDQEGSQDLLEKITETMTGMPVAELKKRDCRELAMSAIVHGNRLLDSINQGMSVKIENENTSSMKVVLDENAMERNLPSVPCYRLTSIAAPLMNHLKAMMQVLIDQQNEITSIKQQLYHYKELAEDGPGNRTVSEETLTESSEARSSQALPLVTNTREQGKLLMKRQLDPGTVLREEPSPR</sequence>
<feature type="region of interest" description="Disordered" evidence="12">
    <location>
        <begin position="665"/>
        <end position="692"/>
    </location>
</feature>
<organism evidence="18 19">
    <name type="scientific">Steinernema glaseri</name>
    <dbReference type="NCBI Taxonomy" id="37863"/>
    <lineage>
        <taxon>Eukaryota</taxon>
        <taxon>Metazoa</taxon>
        <taxon>Ecdysozoa</taxon>
        <taxon>Nematoda</taxon>
        <taxon>Chromadorea</taxon>
        <taxon>Rhabditida</taxon>
        <taxon>Tylenchina</taxon>
        <taxon>Panagrolaimomorpha</taxon>
        <taxon>Strongyloidoidea</taxon>
        <taxon>Steinernematidae</taxon>
        <taxon>Steinernema</taxon>
    </lineage>
</organism>
<feature type="domain" description="PDZ" evidence="16">
    <location>
        <begin position="59"/>
        <end position="121"/>
    </location>
</feature>
<evidence type="ECO:0000256" key="10">
    <source>
        <dbReference type="ARBA" id="ARBA00023136"/>
    </source>
</evidence>
<dbReference type="PROSITE" id="PS50106">
    <property type="entry name" value="PDZ"/>
    <property type="match status" value="1"/>
</dbReference>
<dbReference type="GO" id="GO:0016020">
    <property type="term" value="C:membrane"/>
    <property type="evidence" value="ECO:0007669"/>
    <property type="project" value="UniProtKB-SubCell"/>
</dbReference>
<protein>
    <submittedName>
        <fullName evidence="19">Rho guanine nucleotide exchange factor 11</fullName>
    </submittedName>
</protein>
<dbReference type="SUPFAM" id="SSF50156">
    <property type="entry name" value="PDZ domain-like"/>
    <property type="match status" value="1"/>
</dbReference>
<evidence type="ECO:0000259" key="16">
    <source>
        <dbReference type="PROSITE" id="PS50106"/>
    </source>
</evidence>
<dbReference type="SUPFAM" id="SSF48065">
    <property type="entry name" value="DBL homology domain (DH-domain)"/>
    <property type="match status" value="1"/>
</dbReference>
<dbReference type="Gene3D" id="2.30.42.10">
    <property type="match status" value="1"/>
</dbReference>
<keyword evidence="7" id="KW-0479">Metal-binding</keyword>
<dbReference type="WBParaSite" id="L893_g22387.t2">
    <property type="protein sequence ID" value="L893_g22387.t2"/>
    <property type="gene ID" value="L893_g22387"/>
</dbReference>
<keyword evidence="18" id="KW-1185">Reference proteome</keyword>
<keyword evidence="5" id="KW-0597">Phosphoprotein</keyword>
<evidence type="ECO:0000259" key="13">
    <source>
        <dbReference type="PROSITE" id="PS50003"/>
    </source>
</evidence>
<dbReference type="InterPro" id="IPR044926">
    <property type="entry name" value="RGS_subdomain_2"/>
</dbReference>
<feature type="domain" description="PH" evidence="13">
    <location>
        <begin position="977"/>
        <end position="1086"/>
    </location>
</feature>
<dbReference type="PROSITE" id="PS00479">
    <property type="entry name" value="ZF_DAG_PE_1"/>
    <property type="match status" value="1"/>
</dbReference>
<keyword evidence="8" id="KW-0862">Zinc</keyword>
<dbReference type="InterPro" id="IPR001849">
    <property type="entry name" value="PH_domain"/>
</dbReference>
<evidence type="ECO:0000259" key="14">
    <source>
        <dbReference type="PROSITE" id="PS50010"/>
    </source>
</evidence>
<evidence type="ECO:0000256" key="4">
    <source>
        <dbReference type="ARBA" id="ARBA00022490"/>
    </source>
</evidence>
<dbReference type="InterPro" id="IPR035899">
    <property type="entry name" value="DBL_dom_sf"/>
</dbReference>
<dbReference type="InterPro" id="IPR046349">
    <property type="entry name" value="C1-like_sf"/>
</dbReference>
<dbReference type="Gene3D" id="1.10.167.10">
    <property type="entry name" value="Regulator of G-protein Signalling 4, domain 2"/>
    <property type="match status" value="1"/>
</dbReference>
<dbReference type="GO" id="GO:0007186">
    <property type="term" value="P:G protein-coupled receptor signaling pathway"/>
    <property type="evidence" value="ECO:0007669"/>
    <property type="project" value="TreeGrafter"/>
</dbReference>
<dbReference type="Gene3D" id="2.30.29.30">
    <property type="entry name" value="Pleckstrin-homology domain (PH domain)/Phosphotyrosine-binding domain (PTB)"/>
    <property type="match status" value="1"/>
</dbReference>
<dbReference type="GO" id="GO:0005096">
    <property type="term" value="F:GTPase activator activity"/>
    <property type="evidence" value="ECO:0007669"/>
    <property type="project" value="UniProtKB-KW"/>
</dbReference>
<evidence type="ECO:0000256" key="6">
    <source>
        <dbReference type="ARBA" id="ARBA00022658"/>
    </source>
</evidence>
<accession>A0A1I7Z368</accession>
<dbReference type="PROSITE" id="PS50003">
    <property type="entry name" value="PH_DOMAIN"/>
    <property type="match status" value="1"/>
</dbReference>
<dbReference type="InterPro" id="IPR015212">
    <property type="entry name" value="RGS-like_dom"/>
</dbReference>
<feature type="domain" description="RGS" evidence="17">
    <location>
        <begin position="269"/>
        <end position="368"/>
    </location>
</feature>
<evidence type="ECO:0000256" key="2">
    <source>
        <dbReference type="ARBA" id="ARBA00004496"/>
    </source>
</evidence>
<dbReference type="GO" id="GO:0005737">
    <property type="term" value="C:cytoplasm"/>
    <property type="evidence" value="ECO:0007669"/>
    <property type="project" value="UniProtKB-SubCell"/>
</dbReference>
<dbReference type="SMART" id="SM00109">
    <property type="entry name" value="C1"/>
    <property type="match status" value="1"/>
</dbReference>
<dbReference type="CDD" id="cd00160">
    <property type="entry name" value="RhoGEF"/>
    <property type="match status" value="1"/>
</dbReference>
<dbReference type="PANTHER" id="PTHR45872">
    <property type="entry name" value="RHO GUANINE NUCLEOTIDE EXCHANGE FACTOR 2, ISOFORM D"/>
    <property type="match status" value="1"/>
</dbReference>
<evidence type="ECO:0000256" key="1">
    <source>
        <dbReference type="ARBA" id="ARBA00004370"/>
    </source>
</evidence>
<evidence type="ECO:0000256" key="3">
    <source>
        <dbReference type="ARBA" id="ARBA00022468"/>
    </source>
</evidence>
<dbReference type="InterPro" id="IPR000219">
    <property type="entry name" value="DH_dom"/>
</dbReference>
<comment type="subcellular location">
    <subcellularLocation>
        <location evidence="2">Cytoplasm</location>
    </subcellularLocation>
    <subcellularLocation>
        <location evidence="1">Membrane</location>
    </subcellularLocation>
</comment>
<feature type="coiled-coil region" evidence="11">
    <location>
        <begin position="168"/>
        <end position="215"/>
    </location>
</feature>
<dbReference type="PROSITE" id="PS50081">
    <property type="entry name" value="ZF_DAG_PE_2"/>
    <property type="match status" value="1"/>
</dbReference>
<dbReference type="GO" id="GO:0001664">
    <property type="term" value="F:G protein-coupled receptor binding"/>
    <property type="evidence" value="ECO:0007669"/>
    <property type="project" value="TreeGrafter"/>
</dbReference>
<dbReference type="SMART" id="SM00325">
    <property type="entry name" value="RhoGEF"/>
    <property type="match status" value="1"/>
</dbReference>
<dbReference type="GO" id="GO:0046872">
    <property type="term" value="F:metal ion binding"/>
    <property type="evidence" value="ECO:0007669"/>
    <property type="project" value="UniProtKB-KW"/>
</dbReference>
<dbReference type="CDD" id="cd23069">
    <property type="entry name" value="PDZ_ARHGEF11-12-like"/>
    <property type="match status" value="1"/>
</dbReference>
<keyword evidence="3" id="KW-0343">GTPase activation</keyword>
<feature type="compositionally biased region" description="Polar residues" evidence="12">
    <location>
        <begin position="140"/>
        <end position="155"/>
    </location>
</feature>
<dbReference type="InterPro" id="IPR036034">
    <property type="entry name" value="PDZ_sf"/>
</dbReference>
<dbReference type="Pfam" id="PF00621">
    <property type="entry name" value="RhoGEF"/>
    <property type="match status" value="1"/>
</dbReference>
<dbReference type="InterPro" id="IPR011993">
    <property type="entry name" value="PH-like_dom_sf"/>
</dbReference>
<reference evidence="19" key="1">
    <citation type="submission" date="2016-11" db="UniProtKB">
        <authorList>
            <consortium name="WormBaseParasite"/>
        </authorList>
    </citation>
    <scope>IDENTIFICATION</scope>
</reference>
<dbReference type="SUPFAM" id="SSF57889">
    <property type="entry name" value="Cysteine-rich domain"/>
    <property type="match status" value="1"/>
</dbReference>